<dbReference type="InterPro" id="IPR000185">
    <property type="entry name" value="SecA"/>
</dbReference>
<dbReference type="EC" id="7.4.2.8" evidence="11"/>
<evidence type="ECO:0000259" key="12">
    <source>
        <dbReference type="PROSITE" id="PS51192"/>
    </source>
</evidence>
<dbReference type="SUPFAM" id="SSF81767">
    <property type="entry name" value="Pre-protein crosslinking domain of SecA"/>
    <property type="match status" value="1"/>
</dbReference>
<dbReference type="PROSITE" id="PS51194">
    <property type="entry name" value="HELICASE_CTER"/>
    <property type="match status" value="1"/>
</dbReference>
<evidence type="ECO:0000256" key="11">
    <source>
        <dbReference type="HAMAP-Rule" id="MF_01382"/>
    </source>
</evidence>
<evidence type="ECO:0000256" key="6">
    <source>
        <dbReference type="ARBA" id="ARBA00022840"/>
    </source>
</evidence>
<dbReference type="GO" id="GO:0017038">
    <property type="term" value="P:protein import"/>
    <property type="evidence" value="ECO:0007669"/>
    <property type="project" value="InterPro"/>
</dbReference>
<comment type="caution">
    <text evidence="15">The sequence shown here is derived from an EMBL/GenBank/DDBJ whole genome shotgun (WGS) entry which is preliminary data.</text>
</comment>
<organism evidence="15 16">
    <name type="scientific">Bradyrhizobium stylosanthis</name>
    <dbReference type="NCBI Taxonomy" id="1803665"/>
    <lineage>
        <taxon>Bacteria</taxon>
        <taxon>Pseudomonadati</taxon>
        <taxon>Pseudomonadota</taxon>
        <taxon>Alphaproteobacteria</taxon>
        <taxon>Hyphomicrobiales</taxon>
        <taxon>Nitrobacteraceae</taxon>
        <taxon>Bradyrhizobium</taxon>
    </lineage>
</organism>
<dbReference type="GO" id="GO:0008564">
    <property type="term" value="F:protein-exporting ATPase activity"/>
    <property type="evidence" value="ECO:0007669"/>
    <property type="project" value="UniProtKB-EC"/>
</dbReference>
<keyword evidence="8 11" id="KW-1278">Translocase</keyword>
<dbReference type="SMART" id="SM00957">
    <property type="entry name" value="SecA_DEAD"/>
    <property type="match status" value="1"/>
</dbReference>
<keyword evidence="10 11" id="KW-0472">Membrane</keyword>
<dbReference type="PRINTS" id="PR00906">
    <property type="entry name" value="SECA"/>
</dbReference>
<feature type="binding site" evidence="11">
    <location>
        <position position="122"/>
    </location>
    <ligand>
        <name>ATP</name>
        <dbReference type="ChEBI" id="CHEBI:30616"/>
    </ligand>
</feature>
<comment type="similarity">
    <text evidence="11">Belongs to the SecA family.</text>
</comment>
<dbReference type="Pfam" id="PF21090">
    <property type="entry name" value="P-loop_SecA"/>
    <property type="match status" value="2"/>
</dbReference>
<dbReference type="PROSITE" id="PS51192">
    <property type="entry name" value="HELICASE_ATP_BIND_1"/>
    <property type="match status" value="1"/>
</dbReference>
<dbReference type="FunFam" id="3.40.50.300:FF:000429">
    <property type="entry name" value="Preprotein translocase subunit SecA"/>
    <property type="match status" value="1"/>
</dbReference>
<feature type="domain" description="Helicase ATP-binding" evidence="12">
    <location>
        <begin position="124"/>
        <end position="302"/>
    </location>
</feature>
<dbReference type="STRING" id="1803665.GCA_001641335_08025"/>
<dbReference type="CDD" id="cd18803">
    <property type="entry name" value="SF2_C_secA"/>
    <property type="match status" value="1"/>
</dbReference>
<dbReference type="SMART" id="SM00958">
    <property type="entry name" value="SecA_PP_bind"/>
    <property type="match status" value="1"/>
</dbReference>
<dbReference type="InterPro" id="IPR036670">
    <property type="entry name" value="SecA_X-link_sf"/>
</dbReference>
<dbReference type="PROSITE" id="PS51196">
    <property type="entry name" value="SECA_MOTOR_DEAD"/>
    <property type="match status" value="1"/>
</dbReference>
<keyword evidence="7 11" id="KW-0653">Protein transport</keyword>
<dbReference type="PANTHER" id="PTHR30612">
    <property type="entry name" value="SECA INNER MEMBRANE COMPONENT OF SEC PROTEIN SECRETION SYSTEM"/>
    <property type="match status" value="1"/>
</dbReference>
<gene>
    <name evidence="11" type="primary">secA</name>
    <name evidence="15" type="ORF">FBZ96_104126</name>
</gene>
<dbReference type="InterPro" id="IPR011115">
    <property type="entry name" value="SecA_DEAD"/>
</dbReference>
<evidence type="ECO:0000313" key="16">
    <source>
        <dbReference type="Proteomes" id="UP000319949"/>
    </source>
</evidence>
<dbReference type="GO" id="GO:0031522">
    <property type="term" value="C:cell envelope Sec protein transport complex"/>
    <property type="evidence" value="ECO:0007669"/>
    <property type="project" value="TreeGrafter"/>
</dbReference>
<dbReference type="EMBL" id="VITK01000004">
    <property type="protein sequence ID" value="TWA99158.1"/>
    <property type="molecule type" value="Genomic_DNA"/>
</dbReference>
<evidence type="ECO:0000259" key="13">
    <source>
        <dbReference type="PROSITE" id="PS51194"/>
    </source>
</evidence>
<keyword evidence="9 11" id="KW-0811">Translocation</keyword>
<protein>
    <recommendedName>
        <fullName evidence="11">Protein translocase subunit SecA</fullName>
        <ecNumber evidence="11">7.4.2.8</ecNumber>
    </recommendedName>
</protein>
<dbReference type="Gene3D" id="3.90.1440.10">
    <property type="entry name" value="SecA, preprotein cross-linking domain"/>
    <property type="match status" value="1"/>
</dbReference>
<evidence type="ECO:0000256" key="7">
    <source>
        <dbReference type="ARBA" id="ARBA00022927"/>
    </source>
</evidence>
<comment type="function">
    <text evidence="11">Part of the Sec protein translocase complex. Interacts with the SecYEG preprotein conducting channel. Has a central role in coupling the hydrolysis of ATP to the transfer of proteins into and across the cell membrane, serving both as a receptor for the preprotein-SecB complex and as an ATP-driven molecular motor driving the stepwise translocation of polypeptide chains across the membrane.</text>
</comment>
<dbReference type="InterPro" id="IPR020937">
    <property type="entry name" value="SecA_CS"/>
</dbReference>
<proteinExistence type="inferred from homology"/>
<dbReference type="PANTHER" id="PTHR30612:SF0">
    <property type="entry name" value="CHLOROPLAST PROTEIN-TRANSPORTING ATPASE"/>
    <property type="match status" value="1"/>
</dbReference>
<comment type="catalytic activity">
    <reaction evidence="11">
        <text>ATP + H2O + cellular proteinSide 1 = ADP + phosphate + cellular proteinSide 2.</text>
        <dbReference type="EC" id="7.4.2.8"/>
    </reaction>
</comment>
<keyword evidence="6 11" id="KW-0067">ATP-binding</keyword>
<dbReference type="GO" id="GO:0005524">
    <property type="term" value="F:ATP binding"/>
    <property type="evidence" value="ECO:0007669"/>
    <property type="project" value="UniProtKB-UniRule"/>
</dbReference>
<dbReference type="InterPro" id="IPR014018">
    <property type="entry name" value="SecA_motor_DEAD"/>
</dbReference>
<keyword evidence="16" id="KW-1185">Reference proteome</keyword>
<dbReference type="InterPro" id="IPR044722">
    <property type="entry name" value="SecA_SF2_C"/>
</dbReference>
<dbReference type="PROSITE" id="PS01312">
    <property type="entry name" value="SECA"/>
    <property type="match status" value="1"/>
</dbReference>
<feature type="binding site" evidence="11">
    <location>
        <position position="551"/>
    </location>
    <ligand>
        <name>ATP</name>
        <dbReference type="ChEBI" id="CHEBI:30616"/>
    </ligand>
</feature>
<keyword evidence="2 11" id="KW-1003">Cell membrane</keyword>
<dbReference type="InterPro" id="IPR014001">
    <property type="entry name" value="Helicase_ATP-bd"/>
</dbReference>
<evidence type="ECO:0000256" key="3">
    <source>
        <dbReference type="ARBA" id="ARBA00022490"/>
    </source>
</evidence>
<dbReference type="HAMAP" id="MF_01382">
    <property type="entry name" value="SecA"/>
    <property type="match status" value="1"/>
</dbReference>
<dbReference type="InterPro" id="IPR027417">
    <property type="entry name" value="P-loop_NTPase"/>
</dbReference>
<dbReference type="GO" id="GO:0006605">
    <property type="term" value="P:protein targeting"/>
    <property type="evidence" value="ECO:0007669"/>
    <property type="project" value="UniProtKB-UniRule"/>
</dbReference>
<dbReference type="Gene3D" id="3.40.50.300">
    <property type="entry name" value="P-loop containing nucleotide triphosphate hydrolases"/>
    <property type="match status" value="2"/>
</dbReference>
<dbReference type="Proteomes" id="UP000319949">
    <property type="component" value="Unassembled WGS sequence"/>
</dbReference>
<feature type="domain" description="Helicase C-terminal" evidence="13">
    <location>
        <begin position="479"/>
        <end position="638"/>
    </location>
</feature>
<evidence type="ECO:0000256" key="5">
    <source>
        <dbReference type="ARBA" id="ARBA00022741"/>
    </source>
</evidence>
<dbReference type="GO" id="GO:0043952">
    <property type="term" value="P:protein transport by the Sec complex"/>
    <property type="evidence" value="ECO:0007669"/>
    <property type="project" value="TreeGrafter"/>
</dbReference>
<dbReference type="AlphaFoldDB" id="A0A560DPX3"/>
<evidence type="ECO:0000313" key="15">
    <source>
        <dbReference type="EMBL" id="TWA99158.1"/>
    </source>
</evidence>
<feature type="domain" description="SecA family profile" evidence="14">
    <location>
        <begin position="38"/>
        <end position="629"/>
    </location>
</feature>
<evidence type="ECO:0000256" key="4">
    <source>
        <dbReference type="ARBA" id="ARBA00022519"/>
    </source>
</evidence>
<accession>A0A560DPX3</accession>
<evidence type="ECO:0000256" key="9">
    <source>
        <dbReference type="ARBA" id="ARBA00023010"/>
    </source>
</evidence>
<reference evidence="15 16" key="1">
    <citation type="submission" date="2019-06" db="EMBL/GenBank/DDBJ databases">
        <title>Genomic Encyclopedia of Type Strains, Phase IV (KMG-V): Genome sequencing to study the core and pangenomes of soil and plant-associated prokaryotes.</title>
        <authorList>
            <person name="Whitman W."/>
        </authorList>
    </citation>
    <scope>NUCLEOTIDE SEQUENCE [LARGE SCALE GENOMIC DNA]</scope>
    <source>
        <strain evidence="15 16">BR 510</strain>
    </source>
</reference>
<name>A0A560DPX3_9BRAD</name>
<comment type="subcellular location">
    <subcellularLocation>
        <location evidence="11">Cell membrane</location>
        <topology evidence="11">Peripheral membrane protein</topology>
        <orientation evidence="11">Cytoplasmic side</orientation>
    </subcellularLocation>
    <subcellularLocation>
        <location evidence="11">Cytoplasm</location>
    </subcellularLocation>
    <text evidence="11">Distribution is 50-50.</text>
</comment>
<evidence type="ECO:0000256" key="2">
    <source>
        <dbReference type="ARBA" id="ARBA00022475"/>
    </source>
</evidence>
<dbReference type="InterPro" id="IPR011130">
    <property type="entry name" value="SecA_preprotein_X-link_dom"/>
</dbReference>
<keyword evidence="3 11" id="KW-0963">Cytoplasm</keyword>
<dbReference type="InterPro" id="IPR001650">
    <property type="entry name" value="Helicase_C-like"/>
</dbReference>
<dbReference type="CDD" id="cd17928">
    <property type="entry name" value="DEXDc_SecA"/>
    <property type="match status" value="1"/>
</dbReference>
<feature type="binding site" evidence="11">
    <location>
        <begin position="140"/>
        <end position="144"/>
    </location>
    <ligand>
        <name>ATP</name>
        <dbReference type="ChEBI" id="CHEBI:30616"/>
    </ligand>
</feature>
<evidence type="ECO:0000259" key="14">
    <source>
        <dbReference type="PROSITE" id="PS51196"/>
    </source>
</evidence>
<keyword evidence="1 11" id="KW-0813">Transport</keyword>
<sequence length="671" mass="74326">MSKSVMELDHRDLAVGRPYPERADREPAVHDRLAEYLAKGLIQGPFRRLRDPVRALMPIVEYAAAHENALRILSDEELRLQASAIRAKLRNSGFAPPLVGRCFALVREAATRTIGQRHYDVQLIAGFGLLKGRLVEMATGEGKTIAATLPAATVALAGYPVHLITVNDYLAQRDAGEMRALYEFLGLSVGAVVQGMSRAERRRAYASSVTYCTNKELAFDYLRDRVALTHRSSSLHLSLGRLRGSLQRDEDLVLRGLYFGIVDEADSIFIDEARTPLILSSSTGAGEERLQCEQGLRFASTLVAGKHFQIDLAERNLVLTEEGRRELGELTEGLQGVWSSVRAREELVTQALTAMMLFNRDQHYVVIDGKVQIVDESTGRVMPDRSWERGLHQLIEVKEGCELTDRRETLARITYQRLFRRYIRLSGMTGTAHEVAREIKSVYGLDVVRIPLNRPSQRRVALPLVCTTSAQKLRIIADRVERLAMAEGRAVLIGTRSVGASEEISAALNARGIAHALLNAKQDKDEADVVAAAGEPARVTVATNMAGRGTDIRLGAGVAARGGLHVILTEYHDSRRVDRQLFGRCARQGDPGSCEAIVSLQDDLFVIHAGGMTRLLARLVGGGVPIPSRLYQPLRWLAQFQAERRHGYVRVQNVKQDRRLDRVLAFSGRGE</sequence>
<dbReference type="GO" id="GO:0005829">
    <property type="term" value="C:cytosol"/>
    <property type="evidence" value="ECO:0007669"/>
    <property type="project" value="TreeGrafter"/>
</dbReference>
<dbReference type="SUPFAM" id="SSF52540">
    <property type="entry name" value="P-loop containing nucleoside triphosphate hydrolases"/>
    <property type="match status" value="2"/>
</dbReference>
<evidence type="ECO:0000256" key="8">
    <source>
        <dbReference type="ARBA" id="ARBA00022967"/>
    </source>
</evidence>
<dbReference type="Pfam" id="PF01043">
    <property type="entry name" value="SecA_PP_bind"/>
    <property type="match status" value="1"/>
</dbReference>
<evidence type="ECO:0000256" key="10">
    <source>
        <dbReference type="ARBA" id="ARBA00023136"/>
    </source>
</evidence>
<evidence type="ECO:0000256" key="1">
    <source>
        <dbReference type="ARBA" id="ARBA00022448"/>
    </source>
</evidence>
<dbReference type="GO" id="GO:0065002">
    <property type="term" value="P:intracellular protein transmembrane transport"/>
    <property type="evidence" value="ECO:0007669"/>
    <property type="project" value="UniProtKB-UniRule"/>
</dbReference>
<dbReference type="GO" id="GO:0005886">
    <property type="term" value="C:plasma membrane"/>
    <property type="evidence" value="ECO:0007669"/>
    <property type="project" value="UniProtKB-SubCell"/>
</dbReference>
<comment type="subunit">
    <text evidence="11">Monomer and homodimer. Part of the essential Sec protein translocation apparatus which comprises SecA, SecYEG and auxiliary proteins SecDF-YajC and YidC.</text>
</comment>
<dbReference type="Pfam" id="PF07517">
    <property type="entry name" value="SecA_DEAD"/>
    <property type="match status" value="1"/>
</dbReference>
<keyword evidence="4" id="KW-0997">Cell inner membrane</keyword>
<keyword evidence="5 11" id="KW-0547">Nucleotide-binding</keyword>